<evidence type="ECO:0000313" key="2">
    <source>
        <dbReference type="EMBL" id="KAK9906776.1"/>
    </source>
</evidence>
<protein>
    <recommendedName>
        <fullName evidence="4">HCNGP-domain-containing protein</fullName>
    </recommendedName>
</protein>
<reference evidence="2 3" key="1">
    <citation type="journal article" date="2024" name="Nat. Commun.">
        <title>Phylogenomics reveals the evolutionary origins of lichenization in chlorophyte algae.</title>
        <authorList>
            <person name="Puginier C."/>
            <person name="Libourel C."/>
            <person name="Otte J."/>
            <person name="Skaloud P."/>
            <person name="Haon M."/>
            <person name="Grisel S."/>
            <person name="Petersen M."/>
            <person name="Berrin J.G."/>
            <person name="Delaux P.M."/>
            <person name="Dal Grande F."/>
            <person name="Keller J."/>
        </authorList>
    </citation>
    <scope>NUCLEOTIDE SEQUENCE [LARGE SCALE GENOMIC DNA]</scope>
    <source>
        <strain evidence="2 3">SAG 216-7</strain>
    </source>
</reference>
<evidence type="ECO:0008006" key="4">
    <source>
        <dbReference type="Google" id="ProtNLM"/>
    </source>
</evidence>
<comment type="caution">
    <text evidence="2">The sequence shown here is derived from an EMBL/GenBank/DDBJ whole genome shotgun (WGS) entry which is preliminary data.</text>
</comment>
<dbReference type="EMBL" id="JALJOT010000010">
    <property type="protein sequence ID" value="KAK9906776.1"/>
    <property type="molecule type" value="Genomic_DNA"/>
</dbReference>
<dbReference type="PANTHER" id="PTHR13464">
    <property type="entry name" value="TRANSCRIPTIONAL REGULATOR PROTEIN HCNGP"/>
    <property type="match status" value="1"/>
</dbReference>
<evidence type="ECO:0000313" key="3">
    <source>
        <dbReference type="Proteomes" id="UP001491310"/>
    </source>
</evidence>
<gene>
    <name evidence="2" type="ORF">WJX75_007776</name>
</gene>
<dbReference type="Pfam" id="PF07818">
    <property type="entry name" value="HCNGP"/>
    <property type="match status" value="1"/>
</dbReference>
<dbReference type="Proteomes" id="UP001491310">
    <property type="component" value="Unassembled WGS sequence"/>
</dbReference>
<proteinExistence type="predicted"/>
<dbReference type="InterPro" id="IPR012479">
    <property type="entry name" value="SAP30BP"/>
</dbReference>
<feature type="region of interest" description="Disordered" evidence="1">
    <location>
        <begin position="161"/>
        <end position="183"/>
    </location>
</feature>
<dbReference type="PANTHER" id="PTHR13464:SF0">
    <property type="entry name" value="SAP30-BINDING PROTEIN"/>
    <property type="match status" value="1"/>
</dbReference>
<name>A0ABR2YK01_9CHLO</name>
<evidence type="ECO:0000256" key="1">
    <source>
        <dbReference type="SAM" id="MobiDB-lite"/>
    </source>
</evidence>
<organism evidence="2 3">
    <name type="scientific">Coccomyxa subellipsoidea</name>
    <dbReference type="NCBI Taxonomy" id="248742"/>
    <lineage>
        <taxon>Eukaryota</taxon>
        <taxon>Viridiplantae</taxon>
        <taxon>Chlorophyta</taxon>
        <taxon>core chlorophytes</taxon>
        <taxon>Trebouxiophyceae</taxon>
        <taxon>Trebouxiophyceae incertae sedis</taxon>
        <taxon>Coccomyxaceae</taxon>
        <taxon>Coccomyxa</taxon>
    </lineage>
</organism>
<accession>A0ABR2YK01</accession>
<feature type="region of interest" description="Disordered" evidence="1">
    <location>
        <begin position="1"/>
        <end position="44"/>
    </location>
</feature>
<keyword evidence="3" id="KW-1185">Reference proteome</keyword>
<sequence length="183" mass="20337">MSNEALTGLFGAYGSDDDDQSGSGDEGAATGTERPPGEVEPQVQKNVERLMRAKIETGKRITAELRRMRAYKNPDFLQKMVDFFGIEDIGSCYPKEVFDPKGFPKEDYYKALMQEWEAEENRKRIERNKVGPQFVKGPTEQAMTLPRGVAGTHAAAIAAKAREQASSSVGSMKRSKWDSAPKR</sequence>